<name>W7EIB4_BIPV3</name>
<evidence type="ECO:0000256" key="1">
    <source>
        <dbReference type="SAM" id="MobiDB-lite"/>
    </source>
</evidence>
<organism evidence="2 3">
    <name type="scientific">Bipolaris victoriae (strain FI3)</name>
    <name type="common">Victoria blight of oats agent</name>
    <name type="synonym">Cochliobolus victoriae</name>
    <dbReference type="NCBI Taxonomy" id="930091"/>
    <lineage>
        <taxon>Eukaryota</taxon>
        <taxon>Fungi</taxon>
        <taxon>Dikarya</taxon>
        <taxon>Ascomycota</taxon>
        <taxon>Pezizomycotina</taxon>
        <taxon>Dothideomycetes</taxon>
        <taxon>Pleosporomycetidae</taxon>
        <taxon>Pleosporales</taxon>
        <taxon>Pleosporineae</taxon>
        <taxon>Pleosporaceae</taxon>
        <taxon>Bipolaris</taxon>
    </lineage>
</organism>
<gene>
    <name evidence="2" type="ORF">COCVIDRAFT_15380</name>
</gene>
<dbReference type="RefSeq" id="XP_014557364.1">
    <property type="nucleotide sequence ID" value="XM_014701878.1"/>
</dbReference>
<dbReference type="HOGENOM" id="CLU_1610596_0_0_1"/>
<accession>W7EIB4</accession>
<dbReference type="EMBL" id="KI968726">
    <property type="protein sequence ID" value="EUN27861.1"/>
    <property type="molecule type" value="Genomic_DNA"/>
</dbReference>
<dbReference type="OrthoDB" id="3693011at2759"/>
<protein>
    <submittedName>
        <fullName evidence="2">Uncharacterized protein</fullName>
    </submittedName>
</protein>
<sequence>MPTNHRNLPGTGRPVGCQARRARRGNLQPSRAAPPPPTRDPPHPPSDTPSSPRPDSPPSPLRIIPIGLARELREDVDRILSSLTQRAAFITFLMEDTSSDYDTVSRHVQAYMFEFHILLRAQRDMEVAEERERNFYQWWSTLSPAEQQERLSLAQDMAPRRWPAKAWM</sequence>
<dbReference type="AlphaFoldDB" id="W7EIB4"/>
<dbReference type="GeneID" id="26251653"/>
<reference evidence="2 3" key="1">
    <citation type="journal article" date="2013" name="PLoS Genet.">
        <title>Comparative genome structure, secondary metabolite, and effector coding capacity across Cochliobolus pathogens.</title>
        <authorList>
            <person name="Condon B.J."/>
            <person name="Leng Y."/>
            <person name="Wu D."/>
            <person name="Bushley K.E."/>
            <person name="Ohm R.A."/>
            <person name="Otillar R."/>
            <person name="Martin J."/>
            <person name="Schackwitz W."/>
            <person name="Grimwood J."/>
            <person name="MohdZainudin N."/>
            <person name="Xue C."/>
            <person name="Wang R."/>
            <person name="Manning V.A."/>
            <person name="Dhillon B."/>
            <person name="Tu Z.J."/>
            <person name="Steffenson B.J."/>
            <person name="Salamov A."/>
            <person name="Sun H."/>
            <person name="Lowry S."/>
            <person name="LaButti K."/>
            <person name="Han J."/>
            <person name="Copeland A."/>
            <person name="Lindquist E."/>
            <person name="Barry K."/>
            <person name="Schmutz J."/>
            <person name="Baker S.E."/>
            <person name="Ciuffetti L.M."/>
            <person name="Grigoriev I.V."/>
            <person name="Zhong S."/>
            <person name="Turgeon B.G."/>
        </authorList>
    </citation>
    <scope>NUCLEOTIDE SEQUENCE [LARGE SCALE GENOMIC DNA]</scope>
    <source>
        <strain evidence="2 3">FI3</strain>
    </source>
</reference>
<proteinExistence type="predicted"/>
<evidence type="ECO:0000313" key="2">
    <source>
        <dbReference type="EMBL" id="EUN27861.1"/>
    </source>
</evidence>
<keyword evidence="3" id="KW-1185">Reference proteome</keyword>
<feature type="compositionally biased region" description="Pro residues" evidence="1">
    <location>
        <begin position="32"/>
        <end position="60"/>
    </location>
</feature>
<feature type="region of interest" description="Disordered" evidence="1">
    <location>
        <begin position="1"/>
        <end position="62"/>
    </location>
</feature>
<dbReference type="Proteomes" id="UP000054337">
    <property type="component" value="Unassembled WGS sequence"/>
</dbReference>
<evidence type="ECO:0000313" key="3">
    <source>
        <dbReference type="Proteomes" id="UP000054337"/>
    </source>
</evidence>